<keyword evidence="2 7" id="KW-0813">Transport</keyword>
<evidence type="ECO:0000256" key="2">
    <source>
        <dbReference type="ARBA" id="ARBA00022448"/>
    </source>
</evidence>
<organism evidence="11 12">
    <name type="scientific">Sphingobacterium corticis</name>
    <dbReference type="NCBI Taxonomy" id="1812823"/>
    <lineage>
        <taxon>Bacteria</taxon>
        <taxon>Pseudomonadati</taxon>
        <taxon>Bacteroidota</taxon>
        <taxon>Sphingobacteriia</taxon>
        <taxon>Sphingobacteriales</taxon>
        <taxon>Sphingobacteriaceae</taxon>
        <taxon>Sphingobacterium</taxon>
    </lineage>
</organism>
<dbReference type="NCBIfam" id="TIGR04057">
    <property type="entry name" value="SusC_RagA_signa"/>
    <property type="match status" value="1"/>
</dbReference>
<name>A0ABW5NNC5_9SPHI</name>
<feature type="region of interest" description="Disordered" evidence="8">
    <location>
        <begin position="487"/>
        <end position="506"/>
    </location>
</feature>
<keyword evidence="9" id="KW-0732">Signal</keyword>
<evidence type="ECO:0000313" key="11">
    <source>
        <dbReference type="EMBL" id="MFD2599910.1"/>
    </source>
</evidence>
<sequence>MSKFYITCCNVLLMLIISVSTAFAQQTVTGRVTDANGPLAGVTVSVSGTSLQAQTDANGSYGIQAANGATLRFARLGYASREVLVTSNKQDVLLSEDTGDIGEVVVTALGIKREKKSLGYAVQEIKGSELADTREANLANALSGKAAGLQVARSSNGAGSSAKIILRGFSSLTGDNQPLIVVDGVPMNNFTGTTENGYFGAGLDMGNGLGDISSDDIESMSVLKGPTAAALYGTRAGNGAILITTKSGRTKAGLGITASSNMGIETIFMQPKFQNIFGQGEAGAFNPNVATSWGPRIEGQTVTKWNGEQETLAARDNLGAFLQNGTTQNHNIALQQQYGNTSVYTSINRLDNTSILPTNRFTRTNLTTRMGTKFGADDRWSTDVKVQYSNTKGVNRPINGRDWSNVYALQMMPRTLDIRDFEESVNEFGQMLWYRGGAVDFNPYWKLNNERNEDQRDRFLLNGALGYQFTDWLKGELRAGADMYTNSTQSRTRAGGPQSVNGSFSNGKNTFKETNYQALFIAQKDNIFGKFGGNATLGGNLMHQTSDGLGVNVGELQIPNLFSPSNSVGAPSISPLFSERKINSVFGSVGINYDSFVFLESTFRNDWTSTLHPDNRSFFYPSVTLSYVLSENIEKAGGSLPSWLSYTKFRAAYSQVGNDMGPYQLYNTYGIGADPNGNVTNNPLPVFYDQTVRSESIRNLEFGGEVRLFDNKLTLDLSWYKSNALHQLIDLPLDPSSGFRARRINGGDIQNKGFELVVNANLIARESSFRWDATVNLSRNENTVNDVAARFEVDQYPIGGYDNLQFNAQGRGGGFGEIWGYKYRRVDDPNSQYNGQLLLTAQGLPQQAESLSFLGQQQAREMASLINNFSYKNFGLSFQIDARFGGMMYLGTLRGMHSSGTGESTVIDGARESFVVPGVIGSNGNYTQNEISVTPQQYFNAISTATNLGIHEEYMRDATNVRLRNVQVSYNFPKTMLGKTSVFQNARIFASCNNVWMIHSKTEGIDPESTFATGSNAIGFENGAPPTMRSFIFGVALGF</sequence>
<evidence type="ECO:0000256" key="3">
    <source>
        <dbReference type="ARBA" id="ARBA00022452"/>
    </source>
</evidence>
<dbReference type="InterPro" id="IPR037066">
    <property type="entry name" value="Plug_dom_sf"/>
</dbReference>
<evidence type="ECO:0000256" key="7">
    <source>
        <dbReference type="PROSITE-ProRule" id="PRU01360"/>
    </source>
</evidence>
<evidence type="ECO:0000256" key="8">
    <source>
        <dbReference type="SAM" id="MobiDB-lite"/>
    </source>
</evidence>
<reference evidence="12" key="1">
    <citation type="journal article" date="2019" name="Int. J. Syst. Evol. Microbiol.">
        <title>The Global Catalogue of Microorganisms (GCM) 10K type strain sequencing project: providing services to taxonomists for standard genome sequencing and annotation.</title>
        <authorList>
            <consortium name="The Broad Institute Genomics Platform"/>
            <consortium name="The Broad Institute Genome Sequencing Center for Infectious Disease"/>
            <person name="Wu L."/>
            <person name="Ma J."/>
        </authorList>
    </citation>
    <scope>NUCLEOTIDE SEQUENCE [LARGE SCALE GENOMIC DNA]</scope>
    <source>
        <strain evidence="12">KCTC 42248</strain>
    </source>
</reference>
<dbReference type="SUPFAM" id="SSF49464">
    <property type="entry name" value="Carboxypeptidase regulatory domain-like"/>
    <property type="match status" value="1"/>
</dbReference>
<dbReference type="Gene3D" id="2.60.40.1120">
    <property type="entry name" value="Carboxypeptidase-like, regulatory domain"/>
    <property type="match status" value="1"/>
</dbReference>
<comment type="similarity">
    <text evidence="7">Belongs to the TonB-dependent receptor family.</text>
</comment>
<evidence type="ECO:0000256" key="1">
    <source>
        <dbReference type="ARBA" id="ARBA00004571"/>
    </source>
</evidence>
<protein>
    <submittedName>
        <fullName evidence="11">SusC/RagA family TonB-linked outer membrane protein</fullName>
    </submittedName>
</protein>
<keyword evidence="12" id="KW-1185">Reference proteome</keyword>
<dbReference type="Pfam" id="PF07715">
    <property type="entry name" value="Plug"/>
    <property type="match status" value="1"/>
</dbReference>
<dbReference type="Proteomes" id="UP001597393">
    <property type="component" value="Unassembled WGS sequence"/>
</dbReference>
<keyword evidence="6 7" id="KW-0998">Cell outer membrane</keyword>
<dbReference type="InterPro" id="IPR039426">
    <property type="entry name" value="TonB-dep_rcpt-like"/>
</dbReference>
<dbReference type="InterPro" id="IPR023996">
    <property type="entry name" value="TonB-dep_OMP_SusC/RagA"/>
</dbReference>
<evidence type="ECO:0000313" key="12">
    <source>
        <dbReference type="Proteomes" id="UP001597393"/>
    </source>
</evidence>
<keyword evidence="5 7" id="KW-0472">Membrane</keyword>
<proteinExistence type="inferred from homology"/>
<dbReference type="InterPro" id="IPR008969">
    <property type="entry name" value="CarboxyPept-like_regulatory"/>
</dbReference>
<feature type="chain" id="PRO_5047542015" evidence="9">
    <location>
        <begin position="25"/>
        <end position="1039"/>
    </location>
</feature>
<comment type="subcellular location">
    <subcellularLocation>
        <location evidence="1 7">Cell outer membrane</location>
        <topology evidence="1 7">Multi-pass membrane protein</topology>
    </subcellularLocation>
</comment>
<dbReference type="PROSITE" id="PS52016">
    <property type="entry name" value="TONB_DEPENDENT_REC_3"/>
    <property type="match status" value="1"/>
</dbReference>
<feature type="domain" description="TonB-dependent receptor plug" evidence="10">
    <location>
        <begin position="115"/>
        <end position="240"/>
    </location>
</feature>
<evidence type="ECO:0000259" key="10">
    <source>
        <dbReference type="Pfam" id="PF07715"/>
    </source>
</evidence>
<dbReference type="Pfam" id="PF13715">
    <property type="entry name" value="CarbopepD_reg_2"/>
    <property type="match status" value="1"/>
</dbReference>
<evidence type="ECO:0000256" key="9">
    <source>
        <dbReference type="SAM" id="SignalP"/>
    </source>
</evidence>
<dbReference type="RefSeq" id="WP_380870050.1">
    <property type="nucleotide sequence ID" value="NZ_JBHUMA010000007.1"/>
</dbReference>
<evidence type="ECO:0000256" key="6">
    <source>
        <dbReference type="ARBA" id="ARBA00023237"/>
    </source>
</evidence>
<dbReference type="InterPro" id="IPR036942">
    <property type="entry name" value="Beta-barrel_TonB_sf"/>
</dbReference>
<comment type="caution">
    <text evidence="11">The sequence shown here is derived from an EMBL/GenBank/DDBJ whole genome shotgun (WGS) entry which is preliminary data.</text>
</comment>
<gene>
    <name evidence="11" type="ORF">ACFSQ3_13210</name>
</gene>
<keyword evidence="3 7" id="KW-1134">Transmembrane beta strand</keyword>
<accession>A0ABW5NNC5</accession>
<dbReference type="InterPro" id="IPR012910">
    <property type="entry name" value="Plug_dom"/>
</dbReference>
<dbReference type="SUPFAM" id="SSF56935">
    <property type="entry name" value="Porins"/>
    <property type="match status" value="1"/>
</dbReference>
<dbReference type="Gene3D" id="2.170.130.10">
    <property type="entry name" value="TonB-dependent receptor, plug domain"/>
    <property type="match status" value="1"/>
</dbReference>
<dbReference type="NCBIfam" id="TIGR04056">
    <property type="entry name" value="OMP_RagA_SusC"/>
    <property type="match status" value="1"/>
</dbReference>
<feature type="signal peptide" evidence="9">
    <location>
        <begin position="1"/>
        <end position="24"/>
    </location>
</feature>
<dbReference type="Gene3D" id="2.40.170.20">
    <property type="entry name" value="TonB-dependent receptor, beta-barrel domain"/>
    <property type="match status" value="1"/>
</dbReference>
<dbReference type="InterPro" id="IPR023997">
    <property type="entry name" value="TonB-dep_OMP_SusC/RagA_CS"/>
</dbReference>
<evidence type="ECO:0000256" key="4">
    <source>
        <dbReference type="ARBA" id="ARBA00022692"/>
    </source>
</evidence>
<dbReference type="EMBL" id="JBHUMA010000007">
    <property type="protein sequence ID" value="MFD2599910.1"/>
    <property type="molecule type" value="Genomic_DNA"/>
</dbReference>
<keyword evidence="4 7" id="KW-0812">Transmembrane</keyword>
<evidence type="ECO:0000256" key="5">
    <source>
        <dbReference type="ARBA" id="ARBA00023136"/>
    </source>
</evidence>